<evidence type="ECO:0000256" key="4">
    <source>
        <dbReference type="ARBA" id="ARBA00022833"/>
    </source>
</evidence>
<dbReference type="Pfam" id="PF00169">
    <property type="entry name" value="PH"/>
    <property type="match status" value="1"/>
</dbReference>
<evidence type="ECO:0000256" key="3">
    <source>
        <dbReference type="ARBA" id="ARBA00022771"/>
    </source>
</evidence>
<dbReference type="InterPro" id="IPR036770">
    <property type="entry name" value="Ankyrin_rpt-contain_sf"/>
</dbReference>
<gene>
    <name evidence="10" type="ORF">BSL78_09046</name>
</gene>
<dbReference type="PANTHER" id="PTHR23180">
    <property type="entry name" value="CENTAURIN/ARF"/>
    <property type="match status" value="1"/>
</dbReference>
<reference evidence="10 11" key="1">
    <citation type="journal article" date="2017" name="PLoS Biol.">
        <title>The sea cucumber genome provides insights into morphological evolution and visceral regeneration.</title>
        <authorList>
            <person name="Zhang X."/>
            <person name="Sun L."/>
            <person name="Yuan J."/>
            <person name="Sun Y."/>
            <person name="Gao Y."/>
            <person name="Zhang L."/>
            <person name="Li S."/>
            <person name="Dai H."/>
            <person name="Hamel J.F."/>
            <person name="Liu C."/>
            <person name="Yu Y."/>
            <person name="Liu S."/>
            <person name="Lin W."/>
            <person name="Guo K."/>
            <person name="Jin S."/>
            <person name="Xu P."/>
            <person name="Storey K.B."/>
            <person name="Huan P."/>
            <person name="Zhang T."/>
            <person name="Zhou Y."/>
            <person name="Zhang J."/>
            <person name="Lin C."/>
            <person name="Li X."/>
            <person name="Xing L."/>
            <person name="Huo D."/>
            <person name="Sun M."/>
            <person name="Wang L."/>
            <person name="Mercier A."/>
            <person name="Li F."/>
            <person name="Yang H."/>
            <person name="Xiang J."/>
        </authorList>
    </citation>
    <scope>NUCLEOTIDE SEQUENCE [LARGE SCALE GENOMIC DNA]</scope>
    <source>
        <strain evidence="10">Shaxun</strain>
        <tissue evidence="10">Muscle</tissue>
    </source>
</reference>
<dbReference type="SMART" id="SM00248">
    <property type="entry name" value="ANK"/>
    <property type="match status" value="3"/>
</dbReference>
<feature type="repeat" description="ANK" evidence="5">
    <location>
        <begin position="667"/>
        <end position="699"/>
    </location>
</feature>
<dbReference type="STRING" id="307972.A0A2G8L1I1"/>
<dbReference type="SUPFAM" id="SSF57863">
    <property type="entry name" value="ArfGap/RecO-like zinc finger"/>
    <property type="match status" value="1"/>
</dbReference>
<name>A0A2G8L1I1_STIJA</name>
<dbReference type="SMART" id="SM00105">
    <property type="entry name" value="ArfGap"/>
    <property type="match status" value="1"/>
</dbReference>
<evidence type="ECO:0000259" key="8">
    <source>
        <dbReference type="PROSITE" id="PS50003"/>
    </source>
</evidence>
<keyword evidence="11" id="KW-1185">Reference proteome</keyword>
<dbReference type="Pfam" id="PF12796">
    <property type="entry name" value="Ank_2"/>
    <property type="match status" value="1"/>
</dbReference>
<keyword evidence="2" id="KW-0479">Metal-binding</keyword>
<dbReference type="Gene3D" id="2.30.29.30">
    <property type="entry name" value="Pleckstrin-homology domain (PH domain)/Phosphotyrosine-binding domain (PTB)"/>
    <property type="match status" value="1"/>
</dbReference>
<evidence type="ECO:0000256" key="7">
    <source>
        <dbReference type="SAM" id="MobiDB-lite"/>
    </source>
</evidence>
<dbReference type="PRINTS" id="PR00405">
    <property type="entry name" value="REVINTRACTNG"/>
</dbReference>
<dbReference type="PROSITE" id="PS50297">
    <property type="entry name" value="ANK_REP_REGION"/>
    <property type="match status" value="2"/>
</dbReference>
<dbReference type="PROSITE" id="PS50088">
    <property type="entry name" value="ANK_REPEAT"/>
    <property type="match status" value="2"/>
</dbReference>
<dbReference type="EMBL" id="MRZV01000265">
    <property type="protein sequence ID" value="PIK54065.1"/>
    <property type="molecule type" value="Genomic_DNA"/>
</dbReference>
<evidence type="ECO:0000256" key="2">
    <source>
        <dbReference type="ARBA" id="ARBA00022723"/>
    </source>
</evidence>
<dbReference type="OrthoDB" id="10070851at2759"/>
<dbReference type="InterPro" id="IPR004148">
    <property type="entry name" value="BAR_dom"/>
</dbReference>
<feature type="compositionally biased region" description="Basic residues" evidence="7">
    <location>
        <begin position="555"/>
        <end position="568"/>
    </location>
</feature>
<evidence type="ECO:0000313" key="11">
    <source>
        <dbReference type="Proteomes" id="UP000230750"/>
    </source>
</evidence>
<dbReference type="FunFam" id="2.30.29.30:FF:000026">
    <property type="entry name" value="Arf-GAP with coiled-coil, ANK repeat and PH domain-containing protein 2"/>
    <property type="match status" value="1"/>
</dbReference>
<dbReference type="Gene3D" id="1.10.220.150">
    <property type="entry name" value="Arf GTPase activating protein"/>
    <property type="match status" value="1"/>
</dbReference>
<keyword evidence="4" id="KW-0862">Zinc</keyword>
<evidence type="ECO:0008006" key="12">
    <source>
        <dbReference type="Google" id="ProtNLM"/>
    </source>
</evidence>
<feature type="region of interest" description="Disordered" evidence="7">
    <location>
        <begin position="555"/>
        <end position="634"/>
    </location>
</feature>
<dbReference type="AlphaFoldDB" id="A0A2G8L1I1"/>
<dbReference type="Pfam" id="PF16746">
    <property type="entry name" value="BAR_3"/>
    <property type="match status" value="1"/>
</dbReference>
<dbReference type="InterPro" id="IPR027267">
    <property type="entry name" value="AH/BAR_dom_sf"/>
</dbReference>
<dbReference type="InterPro" id="IPR045258">
    <property type="entry name" value="ACAP1/2/3-like"/>
</dbReference>
<dbReference type="InterPro" id="IPR038508">
    <property type="entry name" value="ArfGAP_dom_sf"/>
</dbReference>
<dbReference type="InterPro" id="IPR001164">
    <property type="entry name" value="ArfGAP_dom"/>
</dbReference>
<dbReference type="InterPro" id="IPR037278">
    <property type="entry name" value="ARFGAP/RecO"/>
</dbReference>
<dbReference type="SUPFAM" id="SSF50729">
    <property type="entry name" value="PH domain-like"/>
    <property type="match status" value="1"/>
</dbReference>
<evidence type="ECO:0000256" key="1">
    <source>
        <dbReference type="ARBA" id="ARBA00022468"/>
    </source>
</evidence>
<dbReference type="PANTHER" id="PTHR23180:SF399">
    <property type="entry name" value="BLOWN FUSE, ISOFORM A-RELATED"/>
    <property type="match status" value="1"/>
</dbReference>
<feature type="domain" description="PH" evidence="8">
    <location>
        <begin position="290"/>
        <end position="385"/>
    </location>
</feature>
<dbReference type="Pfam" id="PF01412">
    <property type="entry name" value="ArfGap"/>
    <property type="match status" value="1"/>
</dbReference>
<keyword evidence="3 6" id="KW-0863">Zinc-finger</keyword>
<keyword evidence="1" id="KW-0343">GTPase activation</keyword>
<sequence>MLMCGVFYLSHQVRRTLCPFALWRVILLQFGLSAAQLSTAWVVIPRSFWIRSFHLEGGRPGGLGLLVKTSKEMTDAGKIYNANFGNFITSVKDLTVYFNEDTFVMGNVMKFVQVLSDLKSYHVMLEDQIGRAVSTVLNNFVKKDIKRVKDTKKYFDKITEELDTALNKNAQIIKAKPQEAEESRKLVLATRSAFGVTAFDYSLQINELQSKERQDVLNTLMSFMNAQYTFFHQGFDLLKDLQPTCKGLGNKIQNMNERAQAESKEMEGRRSMIPKIEEFWEIAFDGTKIPVTMEGYLYKRATNAFKTWNRRWFTIKNNQLIYQKRSKGIITIAAEDLRLCNVKPFEEIERRFCFEVVSPGKTIVLQADSEQIRHSWIQAMQAGINSAFNLMSPRPSSVSQSSLETVGSSLHDKPGEDEECKKQSFRSKIQLLPGNEKCADCKQDQATWACINFGITVCIACSGVHRSMGVHLSKVRSLTLDKWEPETAKVMLELGNAKINQIYEGKVDESIAQPAIPHCSNAMREKWIRAKYQHKHFVCKESSIFTEKRNRFRRFKENKKQRSSRRKAKEKEKENATVKTVSEDSGLGGSTDQIPSSPELPRNLEEGFATSDSSDAEYMDDSPTNGETPSFSPQQNLYDAAASGLLPQMCECLAQGANVNEMDDNDKMRTPLHKAVTSCSLTAVEYLLLNGAKVNVPDQNCQTVLHLATQLGNTGMVCLLLKRGADQTAKDVDGQDPIMIAITTTNADIVTLLRLARLNEEIRETEMHPGDETMTFQEVFRDFTDLACDSPEKLHRNSQGKDDPV</sequence>
<dbReference type="InterPro" id="IPR011993">
    <property type="entry name" value="PH-like_dom_sf"/>
</dbReference>
<feature type="compositionally biased region" description="Polar residues" evidence="7">
    <location>
        <begin position="622"/>
        <end position="634"/>
    </location>
</feature>
<dbReference type="InterPro" id="IPR001849">
    <property type="entry name" value="PH_domain"/>
</dbReference>
<evidence type="ECO:0000313" key="10">
    <source>
        <dbReference type="EMBL" id="PIK54065.1"/>
    </source>
</evidence>
<dbReference type="SUPFAM" id="SSF48403">
    <property type="entry name" value="Ankyrin repeat"/>
    <property type="match status" value="1"/>
</dbReference>
<dbReference type="SUPFAM" id="SSF103657">
    <property type="entry name" value="BAR/IMD domain-like"/>
    <property type="match status" value="1"/>
</dbReference>
<evidence type="ECO:0000256" key="5">
    <source>
        <dbReference type="PROSITE-ProRule" id="PRU00023"/>
    </source>
</evidence>
<organism evidence="10 11">
    <name type="scientific">Stichopus japonicus</name>
    <name type="common">Sea cucumber</name>
    <dbReference type="NCBI Taxonomy" id="307972"/>
    <lineage>
        <taxon>Eukaryota</taxon>
        <taxon>Metazoa</taxon>
        <taxon>Echinodermata</taxon>
        <taxon>Eleutherozoa</taxon>
        <taxon>Echinozoa</taxon>
        <taxon>Holothuroidea</taxon>
        <taxon>Aspidochirotacea</taxon>
        <taxon>Aspidochirotida</taxon>
        <taxon>Stichopodidae</taxon>
        <taxon>Apostichopus</taxon>
    </lineage>
</organism>
<feature type="domain" description="Arf-GAP" evidence="9">
    <location>
        <begin position="423"/>
        <end position="545"/>
    </location>
</feature>
<dbReference type="Gene3D" id="1.20.1270.60">
    <property type="entry name" value="Arfaptin homology (AH) domain/BAR domain"/>
    <property type="match status" value="1"/>
</dbReference>
<comment type="caution">
    <text evidence="10">The sequence shown here is derived from an EMBL/GenBank/DDBJ whole genome shotgun (WGS) entry which is preliminary data.</text>
</comment>
<dbReference type="PROSITE" id="PS50003">
    <property type="entry name" value="PH_DOMAIN"/>
    <property type="match status" value="1"/>
</dbReference>
<protein>
    <recommendedName>
        <fullName evidence="12">Arf-GAP with coiled-coil, ANK repeat and PH domain-containing protein 2</fullName>
    </recommendedName>
</protein>
<dbReference type="GO" id="GO:0005737">
    <property type="term" value="C:cytoplasm"/>
    <property type="evidence" value="ECO:0007669"/>
    <property type="project" value="InterPro"/>
</dbReference>
<dbReference type="Proteomes" id="UP000230750">
    <property type="component" value="Unassembled WGS sequence"/>
</dbReference>
<dbReference type="GO" id="GO:0005096">
    <property type="term" value="F:GTPase activator activity"/>
    <property type="evidence" value="ECO:0007669"/>
    <property type="project" value="UniProtKB-KW"/>
</dbReference>
<dbReference type="PROSITE" id="PS50115">
    <property type="entry name" value="ARFGAP"/>
    <property type="match status" value="1"/>
</dbReference>
<dbReference type="FunFam" id="1.10.220.150:FF:000009">
    <property type="entry name" value="stromal membrane-associated protein 1 isoform X1"/>
    <property type="match status" value="1"/>
</dbReference>
<feature type="region of interest" description="Disordered" evidence="7">
    <location>
        <begin position="395"/>
        <end position="417"/>
    </location>
</feature>
<accession>A0A2G8L1I1</accession>
<evidence type="ECO:0000259" key="9">
    <source>
        <dbReference type="PROSITE" id="PS50115"/>
    </source>
</evidence>
<dbReference type="SMART" id="SM00233">
    <property type="entry name" value="PH"/>
    <property type="match status" value="1"/>
</dbReference>
<dbReference type="InterPro" id="IPR002110">
    <property type="entry name" value="Ankyrin_rpt"/>
</dbReference>
<dbReference type="Gene3D" id="1.25.40.20">
    <property type="entry name" value="Ankyrin repeat-containing domain"/>
    <property type="match status" value="1"/>
</dbReference>
<keyword evidence="5" id="KW-0040">ANK repeat</keyword>
<dbReference type="CDD" id="cd13250">
    <property type="entry name" value="PH_ACAP"/>
    <property type="match status" value="1"/>
</dbReference>
<evidence type="ECO:0000256" key="6">
    <source>
        <dbReference type="PROSITE-ProRule" id="PRU00288"/>
    </source>
</evidence>
<dbReference type="GO" id="GO:0008270">
    <property type="term" value="F:zinc ion binding"/>
    <property type="evidence" value="ECO:0007669"/>
    <property type="project" value="UniProtKB-KW"/>
</dbReference>
<proteinExistence type="predicted"/>
<feature type="repeat" description="ANK" evidence="5">
    <location>
        <begin position="700"/>
        <end position="732"/>
    </location>
</feature>